<evidence type="ECO:0000256" key="4">
    <source>
        <dbReference type="SAM" id="MobiDB-lite"/>
    </source>
</evidence>
<organism evidence="7 8">
    <name type="scientific">Hydra vulgaris</name>
    <name type="common">Hydra</name>
    <name type="synonym">Hydra attenuata</name>
    <dbReference type="NCBI Taxonomy" id="6087"/>
    <lineage>
        <taxon>Eukaryota</taxon>
        <taxon>Metazoa</taxon>
        <taxon>Cnidaria</taxon>
        <taxon>Hydrozoa</taxon>
        <taxon>Hydroidolina</taxon>
        <taxon>Anthoathecata</taxon>
        <taxon>Aplanulata</taxon>
        <taxon>Hydridae</taxon>
        <taxon>Hydra</taxon>
    </lineage>
</organism>
<keyword evidence="1 3" id="KW-0863">Zinc-finger</keyword>
<feature type="region of interest" description="Disordered" evidence="4">
    <location>
        <begin position="358"/>
        <end position="378"/>
    </location>
</feature>
<protein>
    <submittedName>
        <fullName evidence="8">E3 ubiquitin-protein ligase PDZRN3-B</fullName>
    </submittedName>
</protein>
<name>A0ABM4DGB5_HYDVU</name>
<gene>
    <name evidence="8" type="primary">LOC100199004</name>
</gene>
<dbReference type="InterPro" id="IPR036034">
    <property type="entry name" value="PDZ_sf"/>
</dbReference>
<dbReference type="InterPro" id="IPR013083">
    <property type="entry name" value="Znf_RING/FYVE/PHD"/>
</dbReference>
<accession>A0ABM4DGB5</accession>
<dbReference type="Gene3D" id="2.30.42.10">
    <property type="match status" value="2"/>
</dbReference>
<dbReference type="Pfam" id="PF00595">
    <property type="entry name" value="PDZ"/>
    <property type="match status" value="2"/>
</dbReference>
<dbReference type="SMART" id="SM00228">
    <property type="entry name" value="PDZ"/>
    <property type="match status" value="2"/>
</dbReference>
<evidence type="ECO:0000259" key="5">
    <source>
        <dbReference type="PROSITE" id="PS50089"/>
    </source>
</evidence>
<dbReference type="GeneID" id="100199004"/>
<dbReference type="CDD" id="cd06716">
    <property type="entry name" value="PDZ2-PDZRN4-like"/>
    <property type="match status" value="1"/>
</dbReference>
<dbReference type="Proteomes" id="UP001652625">
    <property type="component" value="Chromosome 14"/>
</dbReference>
<evidence type="ECO:0000313" key="8">
    <source>
        <dbReference type="RefSeq" id="XP_065673468.1"/>
    </source>
</evidence>
<feature type="domain" description="PDZ" evidence="6">
    <location>
        <begin position="488"/>
        <end position="568"/>
    </location>
</feature>
<dbReference type="PROSITE" id="PS50106">
    <property type="entry name" value="PDZ"/>
    <property type="match status" value="2"/>
</dbReference>
<evidence type="ECO:0000256" key="1">
    <source>
        <dbReference type="ARBA" id="ARBA00022771"/>
    </source>
</evidence>
<dbReference type="InterPro" id="IPR001478">
    <property type="entry name" value="PDZ"/>
</dbReference>
<dbReference type="PROSITE" id="PS50089">
    <property type="entry name" value="ZF_RING_2"/>
    <property type="match status" value="1"/>
</dbReference>
<dbReference type="RefSeq" id="XP_065673468.1">
    <property type="nucleotide sequence ID" value="XM_065817396.1"/>
</dbReference>
<dbReference type="SUPFAM" id="SSF50156">
    <property type="entry name" value="PDZ domain-like"/>
    <property type="match status" value="2"/>
</dbReference>
<feature type="region of interest" description="Disordered" evidence="4">
    <location>
        <begin position="681"/>
        <end position="715"/>
    </location>
</feature>
<feature type="compositionally biased region" description="Low complexity" evidence="4">
    <location>
        <begin position="706"/>
        <end position="715"/>
    </location>
</feature>
<feature type="domain" description="RING-type" evidence="5">
    <location>
        <begin position="18"/>
        <end position="56"/>
    </location>
</feature>
<keyword evidence="2" id="KW-0862">Zinc</keyword>
<sequence length="1008" mass="115064">MGIELERFVDSMVHDASCFICSCILEDPLEINPCGHHFCRGCWLNWSTKNSCCAFCGASVVGVKDSRLLWSLIQNHNVYCIQKNKGCPAIYKFGFNKLHEGQCLYQGYNRVELNDKCTVCENDSGMTHDCLKELSLKVKQCSIRIVNLEHENQHLSYKLMNREKEYLERISEIESQLYEESLKYNKEIRDLRLRAAVTQGEQGKKNNQVSYVHIDLERFNGSLGFNIMGGATQDEKHSDGIIVSRIVEGGAADGKLQLHDCILEVDSVDLRSATHELAVKAFRESGNPVKMLVRRQISKNATSDFVDVGTQTFGVMFAVTCEEEFNEKQTNSFCQPQETLCKFNNQKRWLNPHEFKESNNKEGVSMMSQQNSDTNKNEQYDSAYDTLLTQKSSRSVRLDTTRNSQVSHDTVRVASPTDSIDTSTTYSSPILKNNDNTSVVTLRNKVKTEQAENNRLSTFYILPSDLSAKEWNQVEKVVSFDYDFEYEEVVLKKSNGKFGLLLCVGGDENDVAVYVGDLEEGSEAETTGKVMVGDQIVQINGCQVKNVENAYKILQENETITLVVARAVYEQQSECFDEAEETDLDLLDSINEEAEPPYLTLSNPVKLLDNATYDNKAFSYKNHTSEKCLHANEKNLGIVPVTNNNYENNIERLREEIIDNTKSEKMTSVLKNFVRNKFGNSEKTDKRSSCGSDESKDQNKIPRCDSNSSSTSGKSIKIQLNEESAFIKEQKHLSKMKAYLDSPSIARHRVNQKIIQPKSSANLETYQAISCRNTKEVDQCNLPVKQLSNTYTLPCTENTDKSLNNRRYCDSISSLRSSMKTSLVTNKTKSEKHVQIDSHPGWNATEKRVWEEFKIIQSMEAKENSLDPTKIEAEWRVRRSKDGKHVYIKKTNSNRNKVLKEREDEINKERCGMTTDDDAFTIYQGQYWDRDQRKRQLVRHQDRRQKLLEKAAIKATYQNETGRKIAEFVQRNMTLPGAVFDNFITIEEILSQRNRSGIFNGPIHVTTI</sequence>
<dbReference type="PANTHER" id="PTHR15545">
    <property type="entry name" value="PDZ DOMAIN CONTAINING RING FINGER PROTEIN 3, 4"/>
    <property type="match status" value="1"/>
</dbReference>
<keyword evidence="7" id="KW-1185">Reference proteome</keyword>
<feature type="compositionally biased region" description="Basic and acidic residues" evidence="4">
    <location>
        <begin position="681"/>
        <end position="703"/>
    </location>
</feature>
<dbReference type="SUPFAM" id="SSF57850">
    <property type="entry name" value="RING/U-box"/>
    <property type="match status" value="1"/>
</dbReference>
<evidence type="ECO:0000259" key="6">
    <source>
        <dbReference type="PROSITE" id="PS50106"/>
    </source>
</evidence>
<keyword evidence="1 3" id="KW-0479">Metal-binding</keyword>
<evidence type="ECO:0000256" key="2">
    <source>
        <dbReference type="ARBA" id="ARBA00022833"/>
    </source>
</evidence>
<dbReference type="InterPro" id="IPR051971">
    <property type="entry name" value="E3_ubiquitin-PDZ_ligase"/>
</dbReference>
<feature type="domain" description="PDZ" evidence="6">
    <location>
        <begin position="213"/>
        <end position="297"/>
    </location>
</feature>
<dbReference type="Gene3D" id="3.30.40.10">
    <property type="entry name" value="Zinc/RING finger domain, C3HC4 (zinc finger)"/>
    <property type="match status" value="1"/>
</dbReference>
<dbReference type="PANTHER" id="PTHR15545:SF8">
    <property type="entry name" value="SLO-INTERACTING PROTEIN 1"/>
    <property type="match status" value="1"/>
</dbReference>
<evidence type="ECO:0000256" key="3">
    <source>
        <dbReference type="PROSITE-ProRule" id="PRU00175"/>
    </source>
</evidence>
<evidence type="ECO:0000313" key="7">
    <source>
        <dbReference type="Proteomes" id="UP001652625"/>
    </source>
</evidence>
<proteinExistence type="predicted"/>
<dbReference type="InterPro" id="IPR001841">
    <property type="entry name" value="Znf_RING"/>
</dbReference>
<reference evidence="8" key="1">
    <citation type="submission" date="2025-08" db="UniProtKB">
        <authorList>
            <consortium name="RefSeq"/>
        </authorList>
    </citation>
    <scope>IDENTIFICATION</scope>
</reference>